<sequence length="85" mass="9734">MGKLAMQYLYGHSDPGPDPLARMRSEADVVRYGDEQLIFHVNHAVYACFGNKIEFYGEYEFDHCRPDKAWKLATPAHGSKKTVRT</sequence>
<dbReference type="EMBL" id="MU857814">
    <property type="protein sequence ID" value="KAK4243458.1"/>
    <property type="molecule type" value="Genomic_DNA"/>
</dbReference>
<reference evidence="1" key="1">
    <citation type="journal article" date="2023" name="Mol. Phylogenet. Evol.">
        <title>Genome-scale phylogeny and comparative genomics of the fungal order Sordariales.</title>
        <authorList>
            <person name="Hensen N."/>
            <person name="Bonometti L."/>
            <person name="Westerberg I."/>
            <person name="Brannstrom I.O."/>
            <person name="Guillou S."/>
            <person name="Cros-Aarteil S."/>
            <person name="Calhoun S."/>
            <person name="Haridas S."/>
            <person name="Kuo A."/>
            <person name="Mondo S."/>
            <person name="Pangilinan J."/>
            <person name="Riley R."/>
            <person name="LaButti K."/>
            <person name="Andreopoulos B."/>
            <person name="Lipzen A."/>
            <person name="Chen C."/>
            <person name="Yan M."/>
            <person name="Daum C."/>
            <person name="Ng V."/>
            <person name="Clum A."/>
            <person name="Steindorff A."/>
            <person name="Ohm R.A."/>
            <person name="Martin F."/>
            <person name="Silar P."/>
            <person name="Natvig D.O."/>
            <person name="Lalanne C."/>
            <person name="Gautier V."/>
            <person name="Ament-Velasquez S.L."/>
            <person name="Kruys A."/>
            <person name="Hutchinson M.I."/>
            <person name="Powell A.J."/>
            <person name="Barry K."/>
            <person name="Miller A.N."/>
            <person name="Grigoriev I.V."/>
            <person name="Debuchy R."/>
            <person name="Gladieux P."/>
            <person name="Hiltunen Thoren M."/>
            <person name="Johannesson H."/>
        </authorList>
    </citation>
    <scope>NUCLEOTIDE SEQUENCE</scope>
    <source>
        <strain evidence="1">CBS 359.72</strain>
    </source>
</reference>
<evidence type="ECO:0000313" key="1">
    <source>
        <dbReference type="EMBL" id="KAK4243458.1"/>
    </source>
</evidence>
<keyword evidence="2" id="KW-1185">Reference proteome</keyword>
<proteinExistence type="predicted"/>
<reference evidence="1" key="2">
    <citation type="submission" date="2023-05" db="EMBL/GenBank/DDBJ databases">
        <authorList>
            <consortium name="Lawrence Berkeley National Laboratory"/>
            <person name="Steindorff A."/>
            <person name="Hensen N."/>
            <person name="Bonometti L."/>
            <person name="Westerberg I."/>
            <person name="Brannstrom I.O."/>
            <person name="Guillou S."/>
            <person name="Cros-Aarteil S."/>
            <person name="Calhoun S."/>
            <person name="Haridas S."/>
            <person name="Kuo A."/>
            <person name="Mondo S."/>
            <person name="Pangilinan J."/>
            <person name="Riley R."/>
            <person name="Labutti K."/>
            <person name="Andreopoulos B."/>
            <person name="Lipzen A."/>
            <person name="Chen C."/>
            <person name="Yanf M."/>
            <person name="Daum C."/>
            <person name="Ng V."/>
            <person name="Clum A."/>
            <person name="Ohm R."/>
            <person name="Martin F."/>
            <person name="Silar P."/>
            <person name="Natvig D."/>
            <person name="Lalanne C."/>
            <person name="Gautier V."/>
            <person name="Ament-Velasquez S.L."/>
            <person name="Kruys A."/>
            <person name="Hutchinson M.I."/>
            <person name="Powell A.J."/>
            <person name="Barry K."/>
            <person name="Miller A.N."/>
            <person name="Grigoriev I.V."/>
            <person name="Debuchy R."/>
            <person name="Gladieux P."/>
            <person name="Thoren M.H."/>
            <person name="Johannesson H."/>
        </authorList>
    </citation>
    <scope>NUCLEOTIDE SEQUENCE</scope>
    <source>
        <strain evidence="1">CBS 359.72</strain>
    </source>
</reference>
<dbReference type="AlphaFoldDB" id="A0AAN7CMF9"/>
<comment type="caution">
    <text evidence="1">The sequence shown here is derived from an EMBL/GenBank/DDBJ whole genome shotgun (WGS) entry which is preliminary data.</text>
</comment>
<accession>A0AAN7CMF9</accession>
<protein>
    <submittedName>
        <fullName evidence="1">Uncharacterized protein</fullName>
    </submittedName>
</protein>
<organism evidence="1 2">
    <name type="scientific">Corynascus novoguineensis</name>
    <dbReference type="NCBI Taxonomy" id="1126955"/>
    <lineage>
        <taxon>Eukaryota</taxon>
        <taxon>Fungi</taxon>
        <taxon>Dikarya</taxon>
        <taxon>Ascomycota</taxon>
        <taxon>Pezizomycotina</taxon>
        <taxon>Sordariomycetes</taxon>
        <taxon>Sordariomycetidae</taxon>
        <taxon>Sordariales</taxon>
        <taxon>Chaetomiaceae</taxon>
        <taxon>Corynascus</taxon>
    </lineage>
</organism>
<name>A0AAN7CMF9_9PEZI</name>
<gene>
    <name evidence="1" type="ORF">C7999DRAFT_36201</name>
</gene>
<feature type="non-terminal residue" evidence="1">
    <location>
        <position position="85"/>
    </location>
</feature>
<dbReference type="Proteomes" id="UP001303647">
    <property type="component" value="Unassembled WGS sequence"/>
</dbReference>
<evidence type="ECO:0000313" key="2">
    <source>
        <dbReference type="Proteomes" id="UP001303647"/>
    </source>
</evidence>